<evidence type="ECO:0000313" key="2">
    <source>
        <dbReference type="Proteomes" id="UP001272716"/>
    </source>
</evidence>
<gene>
    <name evidence="1" type="ORF">BTTOUR_06470</name>
</gene>
<dbReference type="RefSeq" id="WP_000247769.1">
    <property type="nucleotide sequence ID" value="NZ_JAWQCK010000007.1"/>
</dbReference>
<proteinExistence type="predicted"/>
<evidence type="ECO:0000313" key="1">
    <source>
        <dbReference type="EMBL" id="MDW9208399.1"/>
    </source>
</evidence>
<dbReference type="AlphaFoldDB" id="A0ABD5HTY8"/>
<reference evidence="1 2" key="1">
    <citation type="submission" date="2023-10" db="EMBL/GenBank/DDBJ databases">
        <title>Draft Genome Sequence of Bacillus thuringiensis serovar. toumanoffi 4059: Identification of a Novel Cry Protein Candidate.</title>
        <authorList>
            <person name="Murdoch R.W."/>
            <person name="Gemler B."/>
            <person name="Heater B.S."/>
        </authorList>
    </citation>
    <scope>NUCLEOTIDE SEQUENCE [LARGE SCALE GENOMIC DNA]</scope>
    <source>
        <strain evidence="1 2">4059</strain>
    </source>
</reference>
<organism evidence="1 2">
    <name type="scientific">Bacillus thuringiensis serovar toumanoffi</name>
    <dbReference type="NCBI Taxonomy" id="180862"/>
    <lineage>
        <taxon>Bacteria</taxon>
        <taxon>Bacillati</taxon>
        <taxon>Bacillota</taxon>
        <taxon>Bacilli</taxon>
        <taxon>Bacillales</taxon>
        <taxon>Bacillaceae</taxon>
        <taxon>Bacillus</taxon>
        <taxon>Bacillus cereus group</taxon>
    </lineage>
</organism>
<accession>A0ABD5HTY8</accession>
<dbReference type="EMBL" id="JAWQCK010000007">
    <property type="protein sequence ID" value="MDW9208399.1"/>
    <property type="molecule type" value="Genomic_DNA"/>
</dbReference>
<sequence>MVNLSTKLKNDFNVTLSDVDLMEGKISAKLALKDIHTEDIKRNLKLLGLNGVKISAETFAKQNNYVLPFIQIEKVHILNDDPYEFKIVAPTSLVYFFVYRLLYTTE</sequence>
<name>A0ABD5HTY8_BACTU</name>
<comment type="caution">
    <text evidence="1">The sequence shown here is derived from an EMBL/GenBank/DDBJ whole genome shotgun (WGS) entry which is preliminary data.</text>
</comment>
<protein>
    <submittedName>
        <fullName evidence="1">Uncharacterized protein</fullName>
    </submittedName>
</protein>
<dbReference type="Proteomes" id="UP001272716">
    <property type="component" value="Unassembled WGS sequence"/>
</dbReference>